<keyword evidence="1" id="KW-0614">Plasmid</keyword>
<geneLocation type="plasmid" evidence="1 2">
    <name>pAb134-01</name>
</geneLocation>
<evidence type="ECO:0000313" key="2">
    <source>
        <dbReference type="Proteomes" id="UP000680706"/>
    </source>
</evidence>
<dbReference type="Proteomes" id="UP000680706">
    <property type="component" value="Plasmid pAb134-01"/>
</dbReference>
<accession>A0ABX8AXI0</accession>
<sequence length="117" mass="13086">MYAGDILGLLKQTNLRERSMWIGEGEFNSYGYLKVAFIRGDMDGYLIPEMCYRIFDRGGTNSSEQFHFVPVDKHGNELGPSVLNTAGNIVYSIWEKASSSKDCNISNLFMGEPVSTS</sequence>
<reference evidence="1 2" key="1">
    <citation type="journal article" date="2021" name="Angew. Chem. Int. Ed. Engl.">
        <title>A novel family of nonribosomal peptides modulate collective behavior in Pseudovibrio bacteria isolated from marine sponges.</title>
        <authorList>
            <person name="Ioca L.P."/>
            <person name="Dai Y."/>
            <person name="Kunakom S."/>
            <person name="Diaz-Espinosa J."/>
            <person name="Krunic A."/>
            <person name="Crnkovic C.M."/>
            <person name="Orjala J."/>
            <person name="Sanchez L.M."/>
            <person name="Ferreira A.G."/>
            <person name="Berlinck R.G.S."/>
            <person name="Eustaquio A.S."/>
        </authorList>
    </citation>
    <scope>NUCLEOTIDE SEQUENCE [LARGE SCALE GENOMIC DNA]</scope>
    <source>
        <strain evidence="1 2">Ab134</strain>
        <plasmid evidence="1 2">pAb134-01</plasmid>
    </source>
</reference>
<protein>
    <submittedName>
        <fullName evidence="1">Uncharacterized protein</fullName>
    </submittedName>
</protein>
<dbReference type="EMBL" id="CP074127">
    <property type="protein sequence ID" value="QUS58446.1"/>
    <property type="molecule type" value="Genomic_DNA"/>
</dbReference>
<gene>
    <name evidence="1" type="ORF">KGB56_22225</name>
</gene>
<keyword evidence="2" id="KW-1185">Reference proteome</keyword>
<proteinExistence type="predicted"/>
<organism evidence="1 2">
    <name type="scientific">Pseudovibrio brasiliensis</name>
    <dbReference type="NCBI Taxonomy" id="1898042"/>
    <lineage>
        <taxon>Bacteria</taxon>
        <taxon>Pseudomonadati</taxon>
        <taxon>Pseudomonadota</taxon>
        <taxon>Alphaproteobacteria</taxon>
        <taxon>Hyphomicrobiales</taxon>
        <taxon>Stappiaceae</taxon>
        <taxon>Pseudovibrio</taxon>
    </lineage>
</organism>
<name>A0ABX8AXI0_9HYPH</name>
<dbReference type="RefSeq" id="WP_143508357.1">
    <property type="nucleotide sequence ID" value="NZ_CP074127.1"/>
</dbReference>
<evidence type="ECO:0000313" key="1">
    <source>
        <dbReference type="EMBL" id="QUS58446.1"/>
    </source>
</evidence>